<feature type="compositionally biased region" description="Low complexity" evidence="1">
    <location>
        <begin position="51"/>
        <end position="64"/>
    </location>
</feature>
<evidence type="ECO:0000256" key="1">
    <source>
        <dbReference type="SAM" id="MobiDB-lite"/>
    </source>
</evidence>
<feature type="compositionally biased region" description="Basic and acidic residues" evidence="1">
    <location>
        <begin position="69"/>
        <end position="78"/>
    </location>
</feature>
<evidence type="ECO:0000313" key="2">
    <source>
        <dbReference type="EMBL" id="KAE8262516.1"/>
    </source>
</evidence>
<dbReference type="AlphaFoldDB" id="A0A8X7N1W4"/>
<proteinExistence type="predicted"/>
<gene>
    <name evidence="2" type="ORF">A4X09_0g7446</name>
</gene>
<name>A0A8X7N1W4_9BASI</name>
<comment type="caution">
    <text evidence="2">The sequence shown here is derived from an EMBL/GenBank/DDBJ whole genome shotgun (WGS) entry which is preliminary data.</text>
</comment>
<organism evidence="2 3">
    <name type="scientific">Tilletia walkeri</name>
    <dbReference type="NCBI Taxonomy" id="117179"/>
    <lineage>
        <taxon>Eukaryota</taxon>
        <taxon>Fungi</taxon>
        <taxon>Dikarya</taxon>
        <taxon>Basidiomycota</taxon>
        <taxon>Ustilaginomycotina</taxon>
        <taxon>Exobasidiomycetes</taxon>
        <taxon>Tilletiales</taxon>
        <taxon>Tilletiaceae</taxon>
        <taxon>Tilletia</taxon>
    </lineage>
</organism>
<keyword evidence="3" id="KW-1185">Reference proteome</keyword>
<protein>
    <submittedName>
        <fullName evidence="2">Uncharacterized protein</fullName>
    </submittedName>
</protein>
<dbReference type="EMBL" id="LWDG02000777">
    <property type="protein sequence ID" value="KAE8262516.1"/>
    <property type="molecule type" value="Genomic_DNA"/>
</dbReference>
<sequence>MGSQAEGWSKSLSIFTHGHAVAVPDREVPTWTSRGRDPLPVALASSLAEGRLPPFQQPSSPRSRQGWRNARDRAARDQVDEEEGG</sequence>
<dbReference type="Proteomes" id="UP000078113">
    <property type="component" value="Unassembled WGS sequence"/>
</dbReference>
<reference evidence="2" key="1">
    <citation type="submission" date="2016-04" db="EMBL/GenBank/DDBJ databases">
        <authorList>
            <person name="Nguyen H.D."/>
            <person name="Samba Siva P."/>
            <person name="Cullis J."/>
            <person name="Levesque C.A."/>
            <person name="Hambleton S."/>
        </authorList>
    </citation>
    <scope>NUCLEOTIDE SEQUENCE</scope>
    <source>
        <strain evidence="2">DAOMC 236422</strain>
    </source>
</reference>
<reference evidence="2" key="2">
    <citation type="journal article" date="2019" name="IMA Fungus">
        <title>Genome sequencing and comparison of five Tilletia species to identify candidate genes for the detection of regulated species infecting wheat.</title>
        <authorList>
            <person name="Nguyen H.D.T."/>
            <person name="Sultana T."/>
            <person name="Kesanakurti P."/>
            <person name="Hambleton S."/>
        </authorList>
    </citation>
    <scope>NUCLEOTIDE SEQUENCE</scope>
    <source>
        <strain evidence="2">DAOMC 236422</strain>
    </source>
</reference>
<feature type="region of interest" description="Disordered" evidence="1">
    <location>
        <begin position="24"/>
        <end position="85"/>
    </location>
</feature>
<accession>A0A8X7N1W4</accession>
<evidence type="ECO:0000313" key="3">
    <source>
        <dbReference type="Proteomes" id="UP000078113"/>
    </source>
</evidence>